<proteinExistence type="predicted"/>
<protein>
    <submittedName>
        <fullName evidence="1">Uncharacterized protein</fullName>
    </submittedName>
</protein>
<keyword evidence="2" id="KW-1185">Reference proteome</keyword>
<reference evidence="1 2" key="1">
    <citation type="journal article" date="2014" name="Genome Announc.">
        <title>Draft Genome Sequence of Lysobacter capsici AZ78, a Bacterium Antagonistic to Plant-Pathogenic Oomycetes.</title>
        <authorList>
            <person name="Puopolo G."/>
            <person name="Sonego P."/>
            <person name="Engelen K."/>
            <person name="Pertot I."/>
        </authorList>
    </citation>
    <scope>NUCLEOTIDE SEQUENCE [LARGE SCALE GENOMIC DNA]</scope>
    <source>
        <strain evidence="1 2">AZ78</strain>
    </source>
</reference>
<sequence>MQGPVGGSPPQSLGQGAGLALVAGMAVGQDPGCRNGVSLRRKAVSLHRCSQSVPGVAV</sequence>
<gene>
    <name evidence="1" type="ORF">AZ78_2174</name>
</gene>
<accession>A0A108U8R1</accession>
<evidence type="ECO:0000313" key="2">
    <source>
        <dbReference type="Proteomes" id="UP000023435"/>
    </source>
</evidence>
<dbReference type="EMBL" id="JAJA02000001">
    <property type="protein sequence ID" value="KWS04624.1"/>
    <property type="molecule type" value="Genomic_DNA"/>
</dbReference>
<organism evidence="1 2">
    <name type="scientific">Lysobacter capsici AZ78</name>
    <dbReference type="NCBI Taxonomy" id="1444315"/>
    <lineage>
        <taxon>Bacteria</taxon>
        <taxon>Pseudomonadati</taxon>
        <taxon>Pseudomonadota</taxon>
        <taxon>Gammaproteobacteria</taxon>
        <taxon>Lysobacterales</taxon>
        <taxon>Lysobacteraceae</taxon>
        <taxon>Lysobacter</taxon>
    </lineage>
</organism>
<dbReference type="AlphaFoldDB" id="A0A108U8R1"/>
<dbReference type="Proteomes" id="UP000023435">
    <property type="component" value="Unassembled WGS sequence"/>
</dbReference>
<comment type="caution">
    <text evidence="1">The sequence shown here is derived from an EMBL/GenBank/DDBJ whole genome shotgun (WGS) entry which is preliminary data.</text>
</comment>
<evidence type="ECO:0000313" key="1">
    <source>
        <dbReference type="EMBL" id="KWS04624.1"/>
    </source>
</evidence>
<name>A0A108U8R1_9GAMM</name>